<dbReference type="PANTHER" id="PTHR40621">
    <property type="entry name" value="TRANSCRIPTION FACTOR KAPC-RELATED"/>
    <property type="match status" value="1"/>
</dbReference>
<feature type="region of interest" description="Disordered" evidence="9">
    <location>
        <begin position="1"/>
        <end position="122"/>
    </location>
</feature>
<gene>
    <name evidence="11" type="ORF">BD289DRAFT_248474</name>
</gene>
<keyword evidence="12" id="KW-1185">Reference proteome</keyword>
<evidence type="ECO:0000256" key="1">
    <source>
        <dbReference type="ARBA" id="ARBA00004049"/>
    </source>
</evidence>
<evidence type="ECO:0000313" key="12">
    <source>
        <dbReference type="Proteomes" id="UP000241462"/>
    </source>
</evidence>
<dbReference type="InterPro" id="IPR046347">
    <property type="entry name" value="bZIP_sf"/>
</dbReference>
<evidence type="ECO:0000256" key="4">
    <source>
        <dbReference type="ARBA" id="ARBA00023015"/>
    </source>
</evidence>
<evidence type="ECO:0000256" key="9">
    <source>
        <dbReference type="SAM" id="MobiDB-lite"/>
    </source>
</evidence>
<keyword evidence="5" id="KW-0238">DNA-binding</keyword>
<keyword evidence="7" id="KW-0539">Nucleus</keyword>
<comment type="similarity">
    <text evidence="3">Belongs to the bZIP family.</text>
</comment>
<dbReference type="InParanoid" id="A0A2T3A8Z8"/>
<feature type="compositionally biased region" description="Polar residues" evidence="9">
    <location>
        <begin position="72"/>
        <end position="85"/>
    </location>
</feature>
<dbReference type="CDD" id="cd14688">
    <property type="entry name" value="bZIP_YAP"/>
    <property type="match status" value="1"/>
</dbReference>
<dbReference type="PANTHER" id="PTHR40621:SF11">
    <property type="entry name" value="TRANSCRIPTION FACTOR KAPC-RELATED"/>
    <property type="match status" value="1"/>
</dbReference>
<name>A0A2T3A8Z8_9PEZI</name>
<evidence type="ECO:0000313" key="11">
    <source>
        <dbReference type="EMBL" id="PSR85908.1"/>
    </source>
</evidence>
<feature type="compositionally biased region" description="Polar residues" evidence="9">
    <location>
        <begin position="34"/>
        <end position="43"/>
    </location>
</feature>
<dbReference type="Pfam" id="PF07716">
    <property type="entry name" value="bZIP_2"/>
    <property type="match status" value="1"/>
</dbReference>
<dbReference type="GO" id="GO:0001228">
    <property type="term" value="F:DNA-binding transcription activator activity, RNA polymerase II-specific"/>
    <property type="evidence" value="ECO:0007669"/>
    <property type="project" value="TreeGrafter"/>
</dbReference>
<comment type="function">
    <text evidence="1">Putative transcription factor.</text>
</comment>
<reference evidence="11 12" key="1">
    <citation type="journal article" date="2018" name="Mycol. Prog.">
        <title>Coniella lustricola, a new species from submerged detritus.</title>
        <authorList>
            <person name="Raudabaugh D.B."/>
            <person name="Iturriaga T."/>
            <person name="Carver A."/>
            <person name="Mondo S."/>
            <person name="Pangilinan J."/>
            <person name="Lipzen A."/>
            <person name="He G."/>
            <person name="Amirebrahimi M."/>
            <person name="Grigoriev I.V."/>
            <person name="Miller A.N."/>
        </authorList>
    </citation>
    <scope>NUCLEOTIDE SEQUENCE [LARGE SCALE GENOMIC DNA]</scope>
    <source>
        <strain evidence="11 12">B22-T-1</strain>
    </source>
</reference>
<dbReference type="OrthoDB" id="2593073at2759"/>
<dbReference type="AlphaFoldDB" id="A0A2T3A8Z8"/>
<dbReference type="SMART" id="SM00338">
    <property type="entry name" value="BRLZ"/>
    <property type="match status" value="1"/>
</dbReference>
<evidence type="ECO:0000256" key="3">
    <source>
        <dbReference type="ARBA" id="ARBA00007163"/>
    </source>
</evidence>
<dbReference type="InterPro" id="IPR004827">
    <property type="entry name" value="bZIP"/>
</dbReference>
<evidence type="ECO:0000256" key="8">
    <source>
        <dbReference type="ARBA" id="ARBA00044067"/>
    </source>
</evidence>
<organism evidence="11 12">
    <name type="scientific">Coniella lustricola</name>
    <dbReference type="NCBI Taxonomy" id="2025994"/>
    <lineage>
        <taxon>Eukaryota</taxon>
        <taxon>Fungi</taxon>
        <taxon>Dikarya</taxon>
        <taxon>Ascomycota</taxon>
        <taxon>Pezizomycotina</taxon>
        <taxon>Sordariomycetes</taxon>
        <taxon>Sordariomycetidae</taxon>
        <taxon>Diaporthales</taxon>
        <taxon>Schizoparmaceae</taxon>
        <taxon>Coniella</taxon>
    </lineage>
</organism>
<dbReference type="GO" id="GO:0090575">
    <property type="term" value="C:RNA polymerase II transcription regulator complex"/>
    <property type="evidence" value="ECO:0007669"/>
    <property type="project" value="TreeGrafter"/>
</dbReference>
<proteinExistence type="inferred from homology"/>
<dbReference type="PROSITE" id="PS00036">
    <property type="entry name" value="BZIP_BASIC"/>
    <property type="match status" value="1"/>
</dbReference>
<dbReference type="STRING" id="2025994.A0A2T3A8Z8"/>
<evidence type="ECO:0000256" key="6">
    <source>
        <dbReference type="ARBA" id="ARBA00023163"/>
    </source>
</evidence>
<evidence type="ECO:0000259" key="10">
    <source>
        <dbReference type="PROSITE" id="PS00036"/>
    </source>
</evidence>
<dbReference type="Proteomes" id="UP000241462">
    <property type="component" value="Unassembled WGS sequence"/>
</dbReference>
<feature type="domain" description="BZIP" evidence="10">
    <location>
        <begin position="105"/>
        <end position="120"/>
    </location>
</feature>
<protein>
    <recommendedName>
        <fullName evidence="8">Putative transcription factor kapC</fullName>
    </recommendedName>
</protein>
<dbReference type="GO" id="GO:0000976">
    <property type="term" value="F:transcription cis-regulatory region binding"/>
    <property type="evidence" value="ECO:0007669"/>
    <property type="project" value="InterPro"/>
</dbReference>
<dbReference type="InterPro" id="IPR050936">
    <property type="entry name" value="AP-1-like"/>
</dbReference>
<sequence>MNPTNMYLGVSSPSRPYHYAYTDHEPYLDGGHSESYSSATSPYDANYSGDYAGTSAFPSPDSRDADDGGDSPQDTSATSEAQSKSAPKRKRENRYKNAPPAVLSRRRAQNRASQRAYRERKDQRIKDLEQMLNDARARNDVLSQAYLSLQAEYVKAKSASSPPAPDMHHDQPRLAHSYTPSPHQPFSNVLCSSSMPADMTTRFVDPIGVADMNATDDLEALFYSNPDLRSYTI</sequence>
<keyword evidence="6" id="KW-0804">Transcription</keyword>
<dbReference type="SUPFAM" id="SSF57959">
    <property type="entry name" value="Leucine zipper domain"/>
    <property type="match status" value="1"/>
</dbReference>
<keyword evidence="4" id="KW-0805">Transcription regulation</keyword>
<evidence type="ECO:0000256" key="5">
    <source>
        <dbReference type="ARBA" id="ARBA00023125"/>
    </source>
</evidence>
<evidence type="ECO:0000256" key="2">
    <source>
        <dbReference type="ARBA" id="ARBA00004123"/>
    </source>
</evidence>
<evidence type="ECO:0000256" key="7">
    <source>
        <dbReference type="ARBA" id="ARBA00023242"/>
    </source>
</evidence>
<dbReference type="EMBL" id="KZ678436">
    <property type="protein sequence ID" value="PSR85908.1"/>
    <property type="molecule type" value="Genomic_DNA"/>
</dbReference>
<dbReference type="Gene3D" id="1.20.5.170">
    <property type="match status" value="1"/>
</dbReference>
<accession>A0A2T3A8Z8</accession>
<comment type="subcellular location">
    <subcellularLocation>
        <location evidence="2">Nucleus</location>
    </subcellularLocation>
</comment>